<dbReference type="Gene3D" id="1.25.10.10">
    <property type="entry name" value="Leucine-rich Repeat Variant"/>
    <property type="match status" value="1"/>
</dbReference>
<comment type="subcellular location">
    <subcellularLocation>
        <location evidence="1">Nucleus</location>
    </subcellularLocation>
</comment>
<dbReference type="GO" id="GO:0051301">
    <property type="term" value="P:cell division"/>
    <property type="evidence" value="ECO:0007669"/>
    <property type="project" value="UniProtKB-KW"/>
</dbReference>
<evidence type="ECO:0000256" key="6">
    <source>
        <dbReference type="SAM" id="MobiDB-lite"/>
    </source>
</evidence>
<reference evidence="7" key="1">
    <citation type="journal article" date="2012" name="Proc. Natl. Acad. Sci. U.S.A.">
        <title>Antigenic diversity is generated by distinct evolutionary mechanisms in African trypanosome species.</title>
        <authorList>
            <person name="Jackson A.P."/>
            <person name="Berry A."/>
            <person name="Aslett M."/>
            <person name="Allison H.C."/>
            <person name="Burton P."/>
            <person name="Vavrova-Anderson J."/>
            <person name="Brown R."/>
            <person name="Browne H."/>
            <person name="Corton N."/>
            <person name="Hauser H."/>
            <person name="Gamble J."/>
            <person name="Gilderthorp R."/>
            <person name="Marcello L."/>
            <person name="McQuillan J."/>
            <person name="Otto T.D."/>
            <person name="Quail M.A."/>
            <person name="Sanders M.J."/>
            <person name="van Tonder A."/>
            <person name="Ginger M.L."/>
            <person name="Field M.C."/>
            <person name="Barry J.D."/>
            <person name="Hertz-Fowler C."/>
            <person name="Berriman M."/>
        </authorList>
    </citation>
    <scope>NUCLEOTIDE SEQUENCE</scope>
    <source>
        <strain evidence="7">IL3000</strain>
    </source>
</reference>
<accession>G0V0V0</accession>
<feature type="compositionally biased region" description="Polar residues" evidence="6">
    <location>
        <begin position="16"/>
        <end position="25"/>
    </location>
</feature>
<protein>
    <submittedName>
        <fullName evidence="7">Uncharacterized protein TCIL3000_11_6990</fullName>
    </submittedName>
</protein>
<dbReference type="PANTHER" id="PTHR12663:SF0">
    <property type="entry name" value="PRECOCIOUS DISSOCIATION OF SISTERS 5, ISOFORM A"/>
    <property type="match status" value="1"/>
</dbReference>
<keyword evidence="4" id="KW-0539">Nucleus</keyword>
<evidence type="ECO:0000256" key="1">
    <source>
        <dbReference type="ARBA" id="ARBA00004123"/>
    </source>
</evidence>
<dbReference type="PANTHER" id="PTHR12663">
    <property type="entry name" value="ANDROGEN INDUCED INHIBITOR OF PROLIFERATION AS3 / PDS5-RELATED"/>
    <property type="match status" value="1"/>
</dbReference>
<keyword evidence="5" id="KW-0131">Cell cycle</keyword>
<evidence type="ECO:0000256" key="5">
    <source>
        <dbReference type="ARBA" id="ARBA00023306"/>
    </source>
</evidence>
<evidence type="ECO:0000313" key="7">
    <source>
        <dbReference type="EMBL" id="CCC95271.1"/>
    </source>
</evidence>
<dbReference type="SUPFAM" id="SSF48371">
    <property type="entry name" value="ARM repeat"/>
    <property type="match status" value="1"/>
</dbReference>
<dbReference type="GO" id="GO:0000785">
    <property type="term" value="C:chromatin"/>
    <property type="evidence" value="ECO:0007669"/>
    <property type="project" value="TreeGrafter"/>
</dbReference>
<dbReference type="InterPro" id="IPR016024">
    <property type="entry name" value="ARM-type_fold"/>
</dbReference>
<feature type="region of interest" description="Disordered" evidence="6">
    <location>
        <begin position="536"/>
        <end position="569"/>
    </location>
</feature>
<name>G0V0V0_TRYCI</name>
<dbReference type="EMBL" id="HE575324">
    <property type="protein sequence ID" value="CCC95271.1"/>
    <property type="molecule type" value="Genomic_DNA"/>
</dbReference>
<dbReference type="Pfam" id="PF20168">
    <property type="entry name" value="PDS5"/>
    <property type="match status" value="1"/>
</dbReference>
<keyword evidence="2" id="KW-0132">Cell division</keyword>
<dbReference type="GO" id="GO:0007064">
    <property type="term" value="P:mitotic sister chromatid cohesion"/>
    <property type="evidence" value="ECO:0007669"/>
    <property type="project" value="InterPro"/>
</dbReference>
<gene>
    <name evidence="7" type="ORF">TCIL3000_11_6990</name>
</gene>
<evidence type="ECO:0000256" key="3">
    <source>
        <dbReference type="ARBA" id="ARBA00022776"/>
    </source>
</evidence>
<evidence type="ECO:0000256" key="4">
    <source>
        <dbReference type="ARBA" id="ARBA00023242"/>
    </source>
</evidence>
<dbReference type="InterPro" id="IPR011989">
    <property type="entry name" value="ARM-like"/>
</dbReference>
<dbReference type="GO" id="GO:0006281">
    <property type="term" value="P:DNA repair"/>
    <property type="evidence" value="ECO:0007669"/>
    <property type="project" value="TreeGrafter"/>
</dbReference>
<dbReference type="GO" id="GO:0005634">
    <property type="term" value="C:nucleus"/>
    <property type="evidence" value="ECO:0007669"/>
    <property type="project" value="UniProtKB-SubCell"/>
</dbReference>
<dbReference type="VEuPathDB" id="TriTrypDB:TcIL3000.11.6990"/>
<evidence type="ECO:0000256" key="2">
    <source>
        <dbReference type="ARBA" id="ARBA00022618"/>
    </source>
</evidence>
<feature type="compositionally biased region" description="Acidic residues" evidence="6">
    <location>
        <begin position="1301"/>
        <end position="1313"/>
    </location>
</feature>
<keyword evidence="3" id="KW-0498">Mitosis</keyword>
<organism evidence="7">
    <name type="scientific">Trypanosoma congolense (strain IL3000)</name>
    <dbReference type="NCBI Taxonomy" id="1068625"/>
    <lineage>
        <taxon>Eukaryota</taxon>
        <taxon>Discoba</taxon>
        <taxon>Euglenozoa</taxon>
        <taxon>Kinetoplastea</taxon>
        <taxon>Metakinetoplastina</taxon>
        <taxon>Trypanosomatida</taxon>
        <taxon>Trypanosomatidae</taxon>
        <taxon>Trypanosoma</taxon>
        <taxon>Nannomonas</taxon>
    </lineage>
</organism>
<dbReference type="InterPro" id="IPR039776">
    <property type="entry name" value="Pds5"/>
</dbReference>
<sequence length="1313" mass="144340">MISSASQPKKRGGTQTGSKESSQTQKKPRHEKSDTSIFSGNSLHQTPDAQLLQRLVKCSRALRDAQPSFKVSADFVKEILSPRYLKSSLAGVQQMTGCLLSEITRRQINSDATNVGGPLLLDAKYADDVLDCLVAPFKEAVSCRKSLKTCEHIMDYASTSRIFFHLIPRCVKPLEERLTELFASVSCASGRPRSAGHVPENSRALTSASTAEMAKILQDVLRATGSITGGQLAPLLEEIAAASPALQRRIEACRARGSKHDATAAATDNSPGKTAGAVIAGRVLLEHLSVIQPAVSSYISDMVKNGVAAASSTDTSEEAVRARDRGRREVGRGMEFLVALVELHVDLVSHVLPTLESYFSYADDTVRMIIMQGVFTAFGAHESAVSRYRNVFHAFLTCFNDPKEPLSVEMLQLCGAIVHSRAAKSGKDDEVGIIDEVLPYVEQRLVDNRVTVRLSAVAVYSDLVTAVPSLVSSERMQKTLGLRVADKNLRVRQIAVEQLCQIYQREGYSWIPDTVLSCVNAEGGVMLLETQFETMLPPPRKDDNAERIQLGGSGSPPSASHRGQKSTRQNIRVFDFEGPELENRTYASSLAMLCGNLSPANFNLLLTLAGKKAQLRCAILRLFELRGETRNMDLSAGDRTVVENVRRLLKLLKDKTHAENNEWETLFRSKDDRVSKAFISCCSVEVIRYATERRNLVKALEGHVDAPVLKFVRDQLSKQMMFGIEIEHVEELLMKVNTTCRAACDGEQVPGNSPIGNEVKGVLRALLLCGRAASVFLTICADTLISVLLKLGAKRNTDVTLSWMVVILSFICEWSNYMCERREMLDGSARCRNDDDPAVARCKEGVVKMLSTLCVRRSVDLSTNAGIGVMGKVYKGAVRCLIALMRMPELQDLNVLRELVKKLCEHVNKAKSEASCNLVCWLKALTALAKDRTTARMESTLLMKSVTAILITAQSNAEVADEAHMKTKASELPSMTTASAVVDAAAKCLTAIAMSSPSEDMGNATDATLNTLLNTCDQIEKSDQHTVGACLRRCSIKQQLLRLVIRPPPNIGSEVAVAVALSTETETVVRRVIQSKMTFNILNRKCDVRYVAYLILTAVAEDSKSGYRHLRNLFYQTGTYLRTKQEAPGVTLSSPTAWNCFIEYSIPFLVLFMAHHPYYDVEKTHFTSFQRVWHLLFDELFRYSVQCASFVTEMLNRIKQTDDPLNSESNAMRTMCDLGIRVMQECMGQRQISTDALRRYPGAVSLPSFFVGSSSTQEALDKVYLDPSVLISAKVPFRPPVTPGGGITPGGAPSAPNVAGGEEDEEDAMESDE</sequence>
<feature type="region of interest" description="Disordered" evidence="6">
    <location>
        <begin position="1"/>
        <end position="43"/>
    </location>
</feature>
<proteinExistence type="predicted"/>
<feature type="region of interest" description="Disordered" evidence="6">
    <location>
        <begin position="1280"/>
        <end position="1313"/>
    </location>
</feature>